<organism evidence="1 2">
    <name type="scientific">Cercophora newfieldiana</name>
    <dbReference type="NCBI Taxonomy" id="92897"/>
    <lineage>
        <taxon>Eukaryota</taxon>
        <taxon>Fungi</taxon>
        <taxon>Dikarya</taxon>
        <taxon>Ascomycota</taxon>
        <taxon>Pezizomycotina</taxon>
        <taxon>Sordariomycetes</taxon>
        <taxon>Sordariomycetidae</taxon>
        <taxon>Sordariales</taxon>
        <taxon>Lasiosphaeriaceae</taxon>
        <taxon>Cercophora</taxon>
    </lineage>
</organism>
<dbReference type="EMBL" id="JAULSV010000004">
    <property type="protein sequence ID" value="KAK0646897.1"/>
    <property type="molecule type" value="Genomic_DNA"/>
</dbReference>
<name>A0AA40CQG4_9PEZI</name>
<sequence length="368" mass="40880">MAFFPLSQGGFTTPAPACSDADDLLRAIVDTGNRLSEVSARLQPTAARSSRTTIDRLERAMMKAYNVAVFIRGNFDNHEHDQSELDDLLEQTVDAFQEAHEIATAGLRKLGDYHALAVETADPMIKHAREEIVRLRQHAIAELGAFQGQFDAARKSADQAYRNIRMESQAYQRAQHRYEGDLQKCANGTLIGGPFGVLVDARREVEEVGQSLSESQRVYSELQDLIQTLKPQRKSLRIQLCQTEYLSAVLPSLEAASNATQSHGLRLQTQLSRLKDTVARLARRASDLQECSDGFSKDEYAMALLEICRKVLIDPALGDEVRIIRNEIVNGYGGNIPVRIKGVVDVVDDLMKAMFSAPSICGEIRETM</sequence>
<accession>A0AA40CQG4</accession>
<evidence type="ECO:0000313" key="1">
    <source>
        <dbReference type="EMBL" id="KAK0646897.1"/>
    </source>
</evidence>
<dbReference type="AlphaFoldDB" id="A0AA40CQG4"/>
<gene>
    <name evidence="1" type="ORF">B0T16DRAFT_391251</name>
</gene>
<protein>
    <submittedName>
        <fullName evidence="1">Uncharacterized protein</fullName>
    </submittedName>
</protein>
<dbReference type="Proteomes" id="UP001174936">
    <property type="component" value="Unassembled WGS sequence"/>
</dbReference>
<reference evidence="1" key="1">
    <citation type="submission" date="2023-06" db="EMBL/GenBank/DDBJ databases">
        <title>Genome-scale phylogeny and comparative genomics of the fungal order Sordariales.</title>
        <authorList>
            <consortium name="Lawrence Berkeley National Laboratory"/>
            <person name="Hensen N."/>
            <person name="Bonometti L."/>
            <person name="Westerberg I."/>
            <person name="Brannstrom I.O."/>
            <person name="Guillou S."/>
            <person name="Cros-Aarteil S."/>
            <person name="Calhoun S."/>
            <person name="Haridas S."/>
            <person name="Kuo A."/>
            <person name="Mondo S."/>
            <person name="Pangilinan J."/>
            <person name="Riley R."/>
            <person name="Labutti K."/>
            <person name="Andreopoulos B."/>
            <person name="Lipzen A."/>
            <person name="Chen C."/>
            <person name="Yanf M."/>
            <person name="Daum C."/>
            <person name="Ng V."/>
            <person name="Clum A."/>
            <person name="Steindorff A."/>
            <person name="Ohm R."/>
            <person name="Martin F."/>
            <person name="Silar P."/>
            <person name="Natvig D."/>
            <person name="Lalanne C."/>
            <person name="Gautier V."/>
            <person name="Ament-Velasquez S.L."/>
            <person name="Kruys A."/>
            <person name="Hutchinson M.I."/>
            <person name="Powell A.J."/>
            <person name="Barry K."/>
            <person name="Miller A.N."/>
            <person name="Grigoriev I.V."/>
            <person name="Debuchy R."/>
            <person name="Gladieux P."/>
            <person name="Thoren M.H."/>
            <person name="Johannesson H."/>
        </authorList>
    </citation>
    <scope>NUCLEOTIDE SEQUENCE</scope>
    <source>
        <strain evidence="1">SMH2532-1</strain>
    </source>
</reference>
<proteinExistence type="predicted"/>
<evidence type="ECO:0000313" key="2">
    <source>
        <dbReference type="Proteomes" id="UP001174936"/>
    </source>
</evidence>
<comment type="caution">
    <text evidence="1">The sequence shown here is derived from an EMBL/GenBank/DDBJ whole genome shotgun (WGS) entry which is preliminary data.</text>
</comment>
<keyword evidence="2" id="KW-1185">Reference proteome</keyword>